<feature type="non-terminal residue" evidence="9">
    <location>
        <position position="1"/>
    </location>
</feature>
<dbReference type="InterPro" id="IPR017452">
    <property type="entry name" value="GPCR_Rhodpsn_7TM"/>
</dbReference>
<evidence type="ECO:0000256" key="3">
    <source>
        <dbReference type="ARBA" id="ARBA00022692"/>
    </source>
</evidence>
<accession>A0ABN8T0S1</accession>
<evidence type="ECO:0000256" key="4">
    <source>
        <dbReference type="ARBA" id="ARBA00022989"/>
    </source>
</evidence>
<feature type="transmembrane region" description="Helical" evidence="7">
    <location>
        <begin position="62"/>
        <end position="84"/>
    </location>
</feature>
<evidence type="ECO:0000256" key="7">
    <source>
        <dbReference type="SAM" id="Phobius"/>
    </source>
</evidence>
<feature type="transmembrane region" description="Helical" evidence="7">
    <location>
        <begin position="21"/>
        <end position="42"/>
    </location>
</feature>
<feature type="non-terminal residue" evidence="9">
    <location>
        <position position="199"/>
    </location>
</feature>
<protein>
    <recommendedName>
        <fullName evidence="8">G-protein coupled receptors family 1 profile domain-containing protein</fullName>
    </recommendedName>
</protein>
<name>A0ABN8T0S1_9CNID</name>
<comment type="caution">
    <text evidence="9">The sequence shown here is derived from an EMBL/GenBank/DDBJ whole genome shotgun (WGS) entry which is preliminary data.</text>
</comment>
<evidence type="ECO:0000313" key="9">
    <source>
        <dbReference type="EMBL" id="CAH3196860.1"/>
    </source>
</evidence>
<feature type="transmembrane region" description="Helical" evidence="7">
    <location>
        <begin position="105"/>
        <end position="125"/>
    </location>
</feature>
<dbReference type="SUPFAM" id="SSF81321">
    <property type="entry name" value="Family A G protein-coupled receptor-like"/>
    <property type="match status" value="1"/>
</dbReference>
<dbReference type="PANTHER" id="PTHR22750">
    <property type="entry name" value="G-PROTEIN COUPLED RECEPTOR"/>
    <property type="match status" value="1"/>
</dbReference>
<keyword evidence="6" id="KW-0675">Receptor</keyword>
<evidence type="ECO:0000259" key="8">
    <source>
        <dbReference type="PROSITE" id="PS50262"/>
    </source>
</evidence>
<dbReference type="InterPro" id="IPR000276">
    <property type="entry name" value="GPCR_Rhodpsn"/>
</dbReference>
<proteinExistence type="inferred from homology"/>
<keyword evidence="6" id="KW-0807">Transducer</keyword>
<dbReference type="EMBL" id="CALNXI010005038">
    <property type="protein sequence ID" value="CAH3196860.1"/>
    <property type="molecule type" value="Genomic_DNA"/>
</dbReference>
<evidence type="ECO:0000256" key="6">
    <source>
        <dbReference type="RuleBase" id="RU000688"/>
    </source>
</evidence>
<organism evidence="9 10">
    <name type="scientific">Porites evermanni</name>
    <dbReference type="NCBI Taxonomy" id="104178"/>
    <lineage>
        <taxon>Eukaryota</taxon>
        <taxon>Metazoa</taxon>
        <taxon>Cnidaria</taxon>
        <taxon>Anthozoa</taxon>
        <taxon>Hexacorallia</taxon>
        <taxon>Scleractinia</taxon>
        <taxon>Fungiina</taxon>
        <taxon>Poritidae</taxon>
        <taxon>Porites</taxon>
    </lineage>
</organism>
<keyword evidence="3 6" id="KW-0812">Transmembrane</keyword>
<keyword evidence="10" id="KW-1185">Reference proteome</keyword>
<feature type="transmembrane region" description="Helical" evidence="7">
    <location>
        <begin position="131"/>
        <end position="152"/>
    </location>
</feature>
<dbReference type="PRINTS" id="PR00237">
    <property type="entry name" value="GPCRRHODOPSN"/>
</dbReference>
<keyword evidence="4 7" id="KW-1133">Transmembrane helix</keyword>
<reference evidence="9 10" key="1">
    <citation type="submission" date="2022-05" db="EMBL/GenBank/DDBJ databases">
        <authorList>
            <consortium name="Genoscope - CEA"/>
            <person name="William W."/>
        </authorList>
    </citation>
    <scope>NUCLEOTIDE SEQUENCE [LARGE SCALE GENOMIC DNA]</scope>
</reference>
<gene>
    <name evidence="9" type="ORF">PEVE_00033778</name>
</gene>
<comment type="subcellular location">
    <subcellularLocation>
        <location evidence="1">Cell membrane</location>
        <topology evidence="1">Multi-pass membrane protein</topology>
    </subcellularLocation>
</comment>
<evidence type="ECO:0000256" key="5">
    <source>
        <dbReference type="ARBA" id="ARBA00023136"/>
    </source>
</evidence>
<dbReference type="Proteomes" id="UP001159427">
    <property type="component" value="Unassembled WGS sequence"/>
</dbReference>
<feature type="domain" description="G-protein coupled receptors family 1 profile" evidence="8">
    <location>
        <begin position="1"/>
        <end position="199"/>
    </location>
</feature>
<sequence>LNIITIQALRKVSSFPKTLQTLLLSLAVSDLGVSLLVKPLFIVDLVLKTAERITNNYRICTLSLEIGQVLFASASFVGVVALTVDRFLAIHLHRRYQELVTHKRVVAAVISIWVFSALVSILESIQIKSEVIFIILISTETVCYITTGLLYCKIYVAVQHHRNKIHALQVQQIAQNGELAANSSRLTKTAAGTFYVYVV</sequence>
<keyword evidence="2" id="KW-1003">Cell membrane</keyword>
<comment type="similarity">
    <text evidence="6">Belongs to the G-protein coupled receptor 1 family.</text>
</comment>
<evidence type="ECO:0000313" key="10">
    <source>
        <dbReference type="Proteomes" id="UP001159427"/>
    </source>
</evidence>
<dbReference type="PROSITE" id="PS00237">
    <property type="entry name" value="G_PROTEIN_RECEP_F1_1"/>
    <property type="match status" value="1"/>
</dbReference>
<keyword evidence="5 7" id="KW-0472">Membrane</keyword>
<evidence type="ECO:0000256" key="2">
    <source>
        <dbReference type="ARBA" id="ARBA00022475"/>
    </source>
</evidence>
<keyword evidence="6" id="KW-0297">G-protein coupled receptor</keyword>
<dbReference type="Gene3D" id="1.20.1070.10">
    <property type="entry name" value="Rhodopsin 7-helix transmembrane proteins"/>
    <property type="match status" value="1"/>
</dbReference>
<dbReference type="Pfam" id="PF00001">
    <property type="entry name" value="7tm_1"/>
    <property type="match status" value="1"/>
</dbReference>
<evidence type="ECO:0000256" key="1">
    <source>
        <dbReference type="ARBA" id="ARBA00004651"/>
    </source>
</evidence>
<dbReference type="PROSITE" id="PS50262">
    <property type="entry name" value="G_PROTEIN_RECEP_F1_2"/>
    <property type="match status" value="1"/>
</dbReference>